<organism evidence="1">
    <name type="scientific">marine sediment metagenome</name>
    <dbReference type="NCBI Taxonomy" id="412755"/>
    <lineage>
        <taxon>unclassified sequences</taxon>
        <taxon>metagenomes</taxon>
        <taxon>ecological metagenomes</taxon>
    </lineage>
</organism>
<comment type="caution">
    <text evidence="1">The sequence shown here is derived from an EMBL/GenBank/DDBJ whole genome shotgun (WGS) entry which is preliminary data.</text>
</comment>
<dbReference type="AlphaFoldDB" id="A0A0F8YVM8"/>
<reference evidence="1" key="1">
    <citation type="journal article" date="2015" name="Nature">
        <title>Complex archaea that bridge the gap between prokaryotes and eukaryotes.</title>
        <authorList>
            <person name="Spang A."/>
            <person name="Saw J.H."/>
            <person name="Jorgensen S.L."/>
            <person name="Zaremba-Niedzwiedzka K."/>
            <person name="Martijn J."/>
            <person name="Lind A.E."/>
            <person name="van Eijk R."/>
            <person name="Schleper C."/>
            <person name="Guy L."/>
            <person name="Ettema T.J."/>
        </authorList>
    </citation>
    <scope>NUCLEOTIDE SEQUENCE</scope>
</reference>
<proteinExistence type="predicted"/>
<dbReference type="EMBL" id="LAZR01067201">
    <property type="protein sequence ID" value="KKK52076.1"/>
    <property type="molecule type" value="Genomic_DNA"/>
</dbReference>
<evidence type="ECO:0000313" key="1">
    <source>
        <dbReference type="EMBL" id="KKK52076.1"/>
    </source>
</evidence>
<accession>A0A0F8YVM8</accession>
<sequence length="144" mass="16711">MTEKDWYSPGEIRFDRRTVLWLIQNLGVLRGGLWPPEAGNYVDILGKRVSSRASFATPIEFAAEIQSRLEECGRDGLILEAVECWGKSDESMAKYLKMPDWSVRKRLKNALAYVASGMDRRWHNTPRRKGKTYREFLERSKNAK</sequence>
<protein>
    <submittedName>
        <fullName evidence="1">Uncharacterized protein</fullName>
    </submittedName>
</protein>
<gene>
    <name evidence="1" type="ORF">LCGC14_3108570</name>
</gene>
<name>A0A0F8YVM8_9ZZZZ</name>